<accession>A0A1F7UUQ6</accession>
<evidence type="ECO:0000259" key="2">
    <source>
        <dbReference type="PROSITE" id="PS51782"/>
    </source>
</evidence>
<dbReference type="InterPro" id="IPR050570">
    <property type="entry name" value="Cell_wall_metabolism_enzyme"/>
</dbReference>
<feature type="domain" description="LysM" evidence="2">
    <location>
        <begin position="239"/>
        <end position="284"/>
    </location>
</feature>
<feature type="domain" description="LysM" evidence="2">
    <location>
        <begin position="189"/>
        <end position="233"/>
    </location>
</feature>
<dbReference type="InterPro" id="IPR016047">
    <property type="entry name" value="M23ase_b-sheet_dom"/>
</dbReference>
<organism evidence="3 4">
    <name type="scientific">Candidatus Uhrbacteria bacterium RIFCSPLOWO2_01_FULL_47_24</name>
    <dbReference type="NCBI Taxonomy" id="1802401"/>
    <lineage>
        <taxon>Bacteria</taxon>
        <taxon>Candidatus Uhriibacteriota</taxon>
    </lineage>
</organism>
<keyword evidence="1" id="KW-0812">Transmembrane</keyword>
<dbReference type="STRING" id="1802401.A3B21_04875"/>
<dbReference type="Gene3D" id="3.10.350.10">
    <property type="entry name" value="LysM domain"/>
    <property type="match status" value="2"/>
</dbReference>
<dbReference type="Pfam" id="PF01551">
    <property type="entry name" value="Peptidase_M23"/>
    <property type="match status" value="1"/>
</dbReference>
<evidence type="ECO:0000256" key="1">
    <source>
        <dbReference type="SAM" id="Phobius"/>
    </source>
</evidence>
<dbReference type="InterPro" id="IPR018392">
    <property type="entry name" value="LysM"/>
</dbReference>
<dbReference type="AlphaFoldDB" id="A0A1F7UUQ6"/>
<dbReference type="PROSITE" id="PS51782">
    <property type="entry name" value="LYSM"/>
    <property type="match status" value="2"/>
</dbReference>
<feature type="transmembrane region" description="Helical" evidence="1">
    <location>
        <begin position="12"/>
        <end position="31"/>
    </location>
</feature>
<dbReference type="SUPFAM" id="SSF54106">
    <property type="entry name" value="LysM domain"/>
    <property type="match status" value="2"/>
</dbReference>
<name>A0A1F7UUQ6_9BACT</name>
<sequence>MKASLFRLTIRFCIKLLAFFVILGKWINIFGRAGGRILRRGLHYTLPVVLFFYLRARKLKARFFQFIAPIKGRLIYLFGHRYFIHALVVLIVAVAAFPSFRVADASVGNRSEEIPLRMLVPDEDEGESLIDDTLPAEELESYLEAFFQDQPPLKMEKIEEDLPLSLDDGALLRKELPGTRILPTRTDIVEYEVREGDTLWAIAEQFGLSVATVLWENKLTLYSTIRPGQKLAILPISGVSHIVRKGETLGAISKRYSTALDEVVELNQLADATAALTPGMKLVIPGGRPYSAPLPVLPRREVITPPSRVATLGGKLLWPIISKRITQYFTWRHAGLDIGDKTGAPIYAIEDGVVEAAGWGRGGWGNMVLVNHGNGMKTRYAHASKVLVKAGQQVTKGQTIASVGSTGRSTGPHLHLTIYVNGRPVNPLQYLR</sequence>
<comment type="caution">
    <text evidence="3">The sequence shown here is derived from an EMBL/GenBank/DDBJ whole genome shotgun (WGS) entry which is preliminary data.</text>
</comment>
<dbReference type="InterPro" id="IPR036779">
    <property type="entry name" value="LysM_dom_sf"/>
</dbReference>
<dbReference type="PANTHER" id="PTHR21666">
    <property type="entry name" value="PEPTIDASE-RELATED"/>
    <property type="match status" value="1"/>
</dbReference>
<keyword evidence="1" id="KW-0472">Membrane</keyword>
<evidence type="ECO:0000313" key="3">
    <source>
        <dbReference type="EMBL" id="OGL82022.1"/>
    </source>
</evidence>
<dbReference type="EMBL" id="MGEJ01000001">
    <property type="protein sequence ID" value="OGL82022.1"/>
    <property type="molecule type" value="Genomic_DNA"/>
</dbReference>
<feature type="transmembrane region" description="Helical" evidence="1">
    <location>
        <begin position="74"/>
        <end position="97"/>
    </location>
</feature>
<dbReference type="CDD" id="cd12797">
    <property type="entry name" value="M23_peptidase"/>
    <property type="match status" value="1"/>
</dbReference>
<dbReference type="SUPFAM" id="SSF51261">
    <property type="entry name" value="Duplicated hybrid motif"/>
    <property type="match status" value="1"/>
</dbReference>
<protein>
    <recommendedName>
        <fullName evidence="2">LysM domain-containing protein</fullName>
    </recommendedName>
</protein>
<gene>
    <name evidence="3" type="ORF">A3B21_04875</name>
</gene>
<dbReference type="InterPro" id="IPR011055">
    <property type="entry name" value="Dup_hybrid_motif"/>
</dbReference>
<dbReference type="PANTHER" id="PTHR21666:SF270">
    <property type="entry name" value="MUREIN HYDROLASE ACTIVATOR ENVC"/>
    <property type="match status" value="1"/>
</dbReference>
<feature type="transmembrane region" description="Helical" evidence="1">
    <location>
        <begin position="37"/>
        <end position="54"/>
    </location>
</feature>
<reference evidence="3 4" key="1">
    <citation type="journal article" date="2016" name="Nat. Commun.">
        <title>Thousands of microbial genomes shed light on interconnected biogeochemical processes in an aquifer system.</title>
        <authorList>
            <person name="Anantharaman K."/>
            <person name="Brown C.T."/>
            <person name="Hug L.A."/>
            <person name="Sharon I."/>
            <person name="Castelle C.J."/>
            <person name="Probst A.J."/>
            <person name="Thomas B.C."/>
            <person name="Singh A."/>
            <person name="Wilkins M.J."/>
            <person name="Karaoz U."/>
            <person name="Brodie E.L."/>
            <person name="Williams K.H."/>
            <person name="Hubbard S.S."/>
            <person name="Banfield J.F."/>
        </authorList>
    </citation>
    <scope>NUCLEOTIDE SEQUENCE [LARGE SCALE GENOMIC DNA]</scope>
</reference>
<proteinExistence type="predicted"/>
<dbReference type="CDD" id="cd00118">
    <property type="entry name" value="LysM"/>
    <property type="match status" value="2"/>
</dbReference>
<dbReference type="Pfam" id="PF01476">
    <property type="entry name" value="LysM"/>
    <property type="match status" value="2"/>
</dbReference>
<dbReference type="Gene3D" id="2.70.70.10">
    <property type="entry name" value="Glucose Permease (Domain IIA)"/>
    <property type="match status" value="1"/>
</dbReference>
<evidence type="ECO:0000313" key="4">
    <source>
        <dbReference type="Proteomes" id="UP000176897"/>
    </source>
</evidence>
<dbReference type="GO" id="GO:0004222">
    <property type="term" value="F:metalloendopeptidase activity"/>
    <property type="evidence" value="ECO:0007669"/>
    <property type="project" value="TreeGrafter"/>
</dbReference>
<dbReference type="Proteomes" id="UP000176897">
    <property type="component" value="Unassembled WGS sequence"/>
</dbReference>
<keyword evidence="1" id="KW-1133">Transmembrane helix</keyword>
<dbReference type="SMART" id="SM00257">
    <property type="entry name" value="LysM"/>
    <property type="match status" value="2"/>
</dbReference>